<evidence type="ECO:0000256" key="5">
    <source>
        <dbReference type="ARBA" id="ARBA00022989"/>
    </source>
</evidence>
<dbReference type="RefSeq" id="WP_183859000.1">
    <property type="nucleotide sequence ID" value="NZ_JACHFH010000002.1"/>
</dbReference>
<protein>
    <submittedName>
        <fullName evidence="9">Drug/metabolite transporter (DMT)-like permease</fullName>
    </submittedName>
</protein>
<proteinExistence type="inferred from homology"/>
<keyword evidence="10" id="KW-1185">Reference proteome</keyword>
<evidence type="ECO:0000256" key="7">
    <source>
        <dbReference type="SAM" id="Phobius"/>
    </source>
</evidence>
<comment type="caution">
    <text evidence="9">The sequence shown here is derived from an EMBL/GenBank/DDBJ whole genome shotgun (WGS) entry which is preliminary data.</text>
</comment>
<keyword evidence="3" id="KW-1003">Cell membrane</keyword>
<feature type="transmembrane region" description="Helical" evidence="7">
    <location>
        <begin position="154"/>
        <end position="175"/>
    </location>
</feature>
<comment type="subcellular location">
    <subcellularLocation>
        <location evidence="1">Cell membrane</location>
        <topology evidence="1">Multi-pass membrane protein</topology>
    </subcellularLocation>
</comment>
<feature type="transmembrane region" description="Helical" evidence="7">
    <location>
        <begin position="123"/>
        <end position="142"/>
    </location>
</feature>
<dbReference type="Proteomes" id="UP000559117">
    <property type="component" value="Unassembled WGS sequence"/>
</dbReference>
<dbReference type="InterPro" id="IPR000620">
    <property type="entry name" value="EamA_dom"/>
</dbReference>
<feature type="transmembrane region" description="Helical" evidence="7">
    <location>
        <begin position="36"/>
        <end position="55"/>
    </location>
</feature>
<feature type="transmembrane region" description="Helical" evidence="7">
    <location>
        <begin position="187"/>
        <end position="204"/>
    </location>
</feature>
<reference evidence="9 10" key="1">
    <citation type="submission" date="2020-08" db="EMBL/GenBank/DDBJ databases">
        <title>Genomic Encyclopedia of Type Strains, Phase IV (KMG-IV): sequencing the most valuable type-strain genomes for metagenomic binning, comparative biology and taxonomic classification.</title>
        <authorList>
            <person name="Goeker M."/>
        </authorList>
    </citation>
    <scope>NUCLEOTIDE SEQUENCE [LARGE SCALE GENOMIC DNA]</scope>
    <source>
        <strain evidence="9 10">DSM 24661</strain>
    </source>
</reference>
<feature type="domain" description="EamA" evidence="8">
    <location>
        <begin position="151"/>
        <end position="287"/>
    </location>
</feature>
<dbReference type="AlphaFoldDB" id="A0A840UDT3"/>
<dbReference type="PANTHER" id="PTHR32322:SF18">
    <property type="entry name" value="S-ADENOSYLMETHIONINE_S-ADENOSYLHOMOCYSTEINE TRANSPORTER"/>
    <property type="match status" value="1"/>
</dbReference>
<keyword evidence="6 7" id="KW-0472">Membrane</keyword>
<evidence type="ECO:0000313" key="10">
    <source>
        <dbReference type="Proteomes" id="UP000559117"/>
    </source>
</evidence>
<feature type="transmembrane region" description="Helical" evidence="7">
    <location>
        <begin position="216"/>
        <end position="235"/>
    </location>
</feature>
<evidence type="ECO:0000313" key="9">
    <source>
        <dbReference type="EMBL" id="MBB5335179.1"/>
    </source>
</evidence>
<evidence type="ECO:0000256" key="6">
    <source>
        <dbReference type="ARBA" id="ARBA00023136"/>
    </source>
</evidence>
<dbReference type="Pfam" id="PF00892">
    <property type="entry name" value="EamA"/>
    <property type="match status" value="2"/>
</dbReference>
<feature type="transmembrane region" description="Helical" evidence="7">
    <location>
        <begin position="67"/>
        <end position="83"/>
    </location>
</feature>
<evidence type="ECO:0000256" key="4">
    <source>
        <dbReference type="ARBA" id="ARBA00022692"/>
    </source>
</evidence>
<dbReference type="InterPro" id="IPR037185">
    <property type="entry name" value="EmrE-like"/>
</dbReference>
<dbReference type="SUPFAM" id="SSF103481">
    <property type="entry name" value="Multidrug resistance efflux transporter EmrE"/>
    <property type="match status" value="2"/>
</dbReference>
<evidence type="ECO:0000256" key="3">
    <source>
        <dbReference type="ARBA" id="ARBA00022475"/>
    </source>
</evidence>
<feature type="transmembrane region" description="Helical" evidence="7">
    <location>
        <begin position="12"/>
        <end position="30"/>
    </location>
</feature>
<feature type="transmembrane region" description="Helical" evidence="7">
    <location>
        <begin position="89"/>
        <end position="111"/>
    </location>
</feature>
<dbReference type="InterPro" id="IPR050638">
    <property type="entry name" value="AA-Vitamin_Transporters"/>
</dbReference>
<dbReference type="GO" id="GO:0005886">
    <property type="term" value="C:plasma membrane"/>
    <property type="evidence" value="ECO:0007669"/>
    <property type="project" value="UniProtKB-SubCell"/>
</dbReference>
<organism evidence="9 10">
    <name type="scientific">Pectinatus brassicae</name>
    <dbReference type="NCBI Taxonomy" id="862415"/>
    <lineage>
        <taxon>Bacteria</taxon>
        <taxon>Bacillati</taxon>
        <taxon>Bacillota</taxon>
        <taxon>Negativicutes</taxon>
        <taxon>Selenomonadales</taxon>
        <taxon>Selenomonadaceae</taxon>
        <taxon>Pectinatus</taxon>
    </lineage>
</organism>
<dbReference type="PANTHER" id="PTHR32322">
    <property type="entry name" value="INNER MEMBRANE TRANSPORTER"/>
    <property type="match status" value="1"/>
</dbReference>
<evidence type="ECO:0000259" key="8">
    <source>
        <dbReference type="Pfam" id="PF00892"/>
    </source>
</evidence>
<accession>A0A840UDT3</accession>
<evidence type="ECO:0000256" key="2">
    <source>
        <dbReference type="ARBA" id="ARBA00007362"/>
    </source>
</evidence>
<sequence>MKDYRLTGHILALFTAIIWGTTFVSTKYLLTVFSPVEILFIRFLVGFISLCLIYPHDLLNFNKKHELYFAAAGLTGITLYYLLENIALTYTFASNVGIIVSVSPFFTAFLAHIFLSNEHLRPAFLLGFLFAIIGIIMISLNANAAFHLNPLGDILAVLAAFVWAIYSIITKQISLMNYNIITATRKMFFYGLLFMLPIAWQQNISIDLSLFKNTGYLFNILFLSIGASAICFITWNMAIARLGATNCSAYIYLIPIVTIITALLFLNEKLTVITACGCLLTLSGLLISENKFHFSVRKKSLH</sequence>
<name>A0A840UDT3_9FIRM</name>
<feature type="transmembrane region" description="Helical" evidence="7">
    <location>
        <begin position="247"/>
        <end position="266"/>
    </location>
</feature>
<gene>
    <name evidence="9" type="ORF">HNR32_000293</name>
</gene>
<keyword evidence="4 7" id="KW-0812">Transmembrane</keyword>
<feature type="domain" description="EamA" evidence="8">
    <location>
        <begin position="7"/>
        <end position="139"/>
    </location>
</feature>
<keyword evidence="5 7" id="KW-1133">Transmembrane helix</keyword>
<evidence type="ECO:0000256" key="1">
    <source>
        <dbReference type="ARBA" id="ARBA00004651"/>
    </source>
</evidence>
<feature type="transmembrane region" description="Helical" evidence="7">
    <location>
        <begin position="272"/>
        <end position="288"/>
    </location>
</feature>
<dbReference type="EMBL" id="JACHFH010000002">
    <property type="protein sequence ID" value="MBB5335179.1"/>
    <property type="molecule type" value="Genomic_DNA"/>
</dbReference>
<comment type="similarity">
    <text evidence="2">Belongs to the EamA transporter family.</text>
</comment>